<dbReference type="InterPro" id="IPR000515">
    <property type="entry name" value="MetI-like"/>
</dbReference>
<dbReference type="Pfam" id="PF00528">
    <property type="entry name" value="BPD_transp_1"/>
    <property type="match status" value="1"/>
</dbReference>
<keyword evidence="5 7" id="KW-1133">Transmembrane helix</keyword>
<gene>
    <name evidence="9" type="ORF">ACFO0J_05200</name>
</gene>
<evidence type="ECO:0000256" key="1">
    <source>
        <dbReference type="ARBA" id="ARBA00004651"/>
    </source>
</evidence>
<proteinExistence type="inferred from homology"/>
<evidence type="ECO:0000256" key="7">
    <source>
        <dbReference type="RuleBase" id="RU363032"/>
    </source>
</evidence>
<feature type="domain" description="ABC transmembrane type-1" evidence="8">
    <location>
        <begin position="64"/>
        <end position="248"/>
    </location>
</feature>
<dbReference type="Proteomes" id="UP001595756">
    <property type="component" value="Unassembled WGS sequence"/>
</dbReference>
<comment type="caution">
    <text evidence="9">The sequence shown here is derived from an EMBL/GenBank/DDBJ whole genome shotgun (WGS) entry which is preliminary data.</text>
</comment>
<evidence type="ECO:0000259" key="8">
    <source>
        <dbReference type="PROSITE" id="PS50928"/>
    </source>
</evidence>
<comment type="subcellular location">
    <subcellularLocation>
        <location evidence="1 7">Cell membrane</location>
        <topology evidence="1 7">Multi-pass membrane protein</topology>
    </subcellularLocation>
</comment>
<feature type="transmembrane region" description="Helical" evidence="7">
    <location>
        <begin position="226"/>
        <end position="247"/>
    </location>
</feature>
<dbReference type="PROSITE" id="PS50928">
    <property type="entry name" value="ABC_TM1"/>
    <property type="match status" value="1"/>
</dbReference>
<feature type="transmembrane region" description="Helical" evidence="7">
    <location>
        <begin position="182"/>
        <end position="206"/>
    </location>
</feature>
<protein>
    <submittedName>
        <fullName evidence="9">ABC transporter permease</fullName>
    </submittedName>
</protein>
<comment type="similarity">
    <text evidence="7">Belongs to the binding-protein-dependent transport system permease family.</text>
</comment>
<sequence>MDNGEIISGRLRVALPTIGILLLLAGWQSLAQFVVADPSLLPTPVQVGRNLWAWILSGGFMPHLLATVYGALGGLCIGAGLGFVSGVIVGEVRLLNRALYPMVLALQAMPIVAVAPMIIVWFGIGLASKMALVVVGTFFVMFIHTVAGMQAAPIELLDMGQAFGGRRWRIALAIKVRASLDYVFSGLEVCAALSFILCVVGEFLAARAGLGYYLRAASYDINASSMFAAVVVLSVLASLLALAVRVAHHRVVFWKYRKH</sequence>
<dbReference type="SUPFAM" id="SSF161098">
    <property type="entry name" value="MetI-like"/>
    <property type="match status" value="1"/>
</dbReference>
<feature type="transmembrane region" description="Helical" evidence="7">
    <location>
        <begin position="130"/>
        <end position="149"/>
    </location>
</feature>
<evidence type="ECO:0000256" key="3">
    <source>
        <dbReference type="ARBA" id="ARBA00022475"/>
    </source>
</evidence>
<name>A0ABV8RVL9_9BURK</name>
<evidence type="ECO:0000256" key="5">
    <source>
        <dbReference type="ARBA" id="ARBA00022989"/>
    </source>
</evidence>
<keyword evidence="4 7" id="KW-0812">Transmembrane</keyword>
<dbReference type="EMBL" id="JBHSDY010000002">
    <property type="protein sequence ID" value="MFC4297435.1"/>
    <property type="molecule type" value="Genomic_DNA"/>
</dbReference>
<dbReference type="Gene3D" id="1.10.3720.10">
    <property type="entry name" value="MetI-like"/>
    <property type="match status" value="1"/>
</dbReference>
<evidence type="ECO:0000313" key="9">
    <source>
        <dbReference type="EMBL" id="MFC4297435.1"/>
    </source>
</evidence>
<dbReference type="CDD" id="cd06261">
    <property type="entry name" value="TM_PBP2"/>
    <property type="match status" value="1"/>
</dbReference>
<keyword evidence="2 7" id="KW-0813">Transport</keyword>
<accession>A0ABV8RVL9</accession>
<dbReference type="InterPro" id="IPR035906">
    <property type="entry name" value="MetI-like_sf"/>
</dbReference>
<feature type="transmembrane region" description="Helical" evidence="7">
    <location>
        <begin position="60"/>
        <end position="90"/>
    </location>
</feature>
<feature type="transmembrane region" description="Helical" evidence="7">
    <location>
        <begin position="102"/>
        <end position="124"/>
    </location>
</feature>
<keyword evidence="10" id="KW-1185">Reference proteome</keyword>
<reference evidence="10" key="1">
    <citation type="journal article" date="2019" name="Int. J. Syst. Evol. Microbiol.">
        <title>The Global Catalogue of Microorganisms (GCM) 10K type strain sequencing project: providing services to taxonomists for standard genome sequencing and annotation.</title>
        <authorList>
            <consortium name="The Broad Institute Genomics Platform"/>
            <consortium name="The Broad Institute Genome Sequencing Center for Infectious Disease"/>
            <person name="Wu L."/>
            <person name="Ma J."/>
        </authorList>
    </citation>
    <scope>NUCLEOTIDE SEQUENCE [LARGE SCALE GENOMIC DNA]</scope>
    <source>
        <strain evidence="10">CGMCC 1.19029</strain>
    </source>
</reference>
<dbReference type="PANTHER" id="PTHR30151:SF20">
    <property type="entry name" value="ABC TRANSPORTER PERMEASE PROTEIN HI_0355-RELATED"/>
    <property type="match status" value="1"/>
</dbReference>
<evidence type="ECO:0000256" key="2">
    <source>
        <dbReference type="ARBA" id="ARBA00022448"/>
    </source>
</evidence>
<evidence type="ECO:0000313" key="10">
    <source>
        <dbReference type="Proteomes" id="UP001595756"/>
    </source>
</evidence>
<keyword evidence="6 7" id="KW-0472">Membrane</keyword>
<dbReference type="RefSeq" id="WP_376811978.1">
    <property type="nucleotide sequence ID" value="NZ_JBHSDY010000002.1"/>
</dbReference>
<dbReference type="PANTHER" id="PTHR30151">
    <property type="entry name" value="ALKANE SULFONATE ABC TRANSPORTER-RELATED, MEMBRANE SUBUNIT"/>
    <property type="match status" value="1"/>
</dbReference>
<keyword evidence="3" id="KW-1003">Cell membrane</keyword>
<evidence type="ECO:0000256" key="6">
    <source>
        <dbReference type="ARBA" id="ARBA00023136"/>
    </source>
</evidence>
<organism evidence="9 10">
    <name type="scientific">Castellaniella hirudinis</name>
    <dbReference type="NCBI Taxonomy" id="1144617"/>
    <lineage>
        <taxon>Bacteria</taxon>
        <taxon>Pseudomonadati</taxon>
        <taxon>Pseudomonadota</taxon>
        <taxon>Betaproteobacteria</taxon>
        <taxon>Burkholderiales</taxon>
        <taxon>Alcaligenaceae</taxon>
        <taxon>Castellaniella</taxon>
    </lineage>
</organism>
<evidence type="ECO:0000256" key="4">
    <source>
        <dbReference type="ARBA" id="ARBA00022692"/>
    </source>
</evidence>